<dbReference type="Proteomes" id="UP000634672">
    <property type="component" value="Unassembled WGS sequence"/>
</dbReference>
<reference evidence="1 2" key="1">
    <citation type="submission" date="2020-08" db="EMBL/GenBank/DDBJ databases">
        <title>Genome public.</title>
        <authorList>
            <person name="Liu C."/>
            <person name="Sun Q."/>
        </authorList>
    </citation>
    <scope>NUCLEOTIDE SEQUENCE [LARGE SCALE GENOMIC DNA]</scope>
    <source>
        <strain evidence="1 2">NSJ-66</strain>
    </source>
</reference>
<dbReference type="Pfam" id="PF12675">
    <property type="entry name" value="DUF3795"/>
    <property type="match status" value="1"/>
</dbReference>
<name>A0ABR7H017_9FIRM</name>
<evidence type="ECO:0000313" key="1">
    <source>
        <dbReference type="EMBL" id="MBC5706532.1"/>
    </source>
</evidence>
<keyword evidence="2" id="KW-1185">Reference proteome</keyword>
<gene>
    <name evidence="1" type="ORF">H8S75_01000</name>
</gene>
<evidence type="ECO:0000313" key="2">
    <source>
        <dbReference type="Proteomes" id="UP000634672"/>
    </source>
</evidence>
<sequence>MNDDQINTNKMLIGACGIFCRACDHYFANTEEGAHLLNKGNIKRRVEAHPCMGCKAEDETKICIYCVGCEVRLCSIKQKAGLCTECVRYPCDKLKRFHSGLAHHREAEKALEENKGSTLEQWYALSEKRWTCPSCGHQYSYYEQRCVQCNALLNGLEPDLR</sequence>
<dbReference type="InterPro" id="IPR024227">
    <property type="entry name" value="DUF3795"/>
</dbReference>
<protein>
    <submittedName>
        <fullName evidence="1">DUF3795 domain-containing protein</fullName>
    </submittedName>
</protein>
<comment type="caution">
    <text evidence="1">The sequence shown here is derived from an EMBL/GenBank/DDBJ whole genome shotgun (WGS) entry which is preliminary data.</text>
</comment>
<dbReference type="EMBL" id="JACOPB010000001">
    <property type="protein sequence ID" value="MBC5706532.1"/>
    <property type="molecule type" value="Genomic_DNA"/>
</dbReference>
<accession>A0ABR7H017</accession>
<proteinExistence type="predicted"/>
<organism evidence="1 2">
    <name type="scientific">Hungatella hominis</name>
    <dbReference type="NCBI Taxonomy" id="2763050"/>
    <lineage>
        <taxon>Bacteria</taxon>
        <taxon>Bacillati</taxon>
        <taxon>Bacillota</taxon>
        <taxon>Clostridia</taxon>
        <taxon>Lachnospirales</taxon>
        <taxon>Lachnospiraceae</taxon>
        <taxon>Hungatella</taxon>
    </lineage>
</organism>